<reference evidence="3 4" key="1">
    <citation type="submission" date="2024-01" db="EMBL/GenBank/DDBJ databases">
        <title>Genomic insights into the taxonomy and metabolism of the cyanobacterium Pannus brasiliensis CCIBt3594.</title>
        <authorList>
            <person name="Machado M."/>
            <person name="Botero N.B."/>
            <person name="Andreote A.P.D."/>
            <person name="Feitosa A.M.T."/>
            <person name="Popin R."/>
            <person name="Sivonen K."/>
            <person name="Fiore M.F."/>
        </authorList>
    </citation>
    <scope>NUCLEOTIDE SEQUENCE [LARGE SCALE GENOMIC DNA]</scope>
    <source>
        <strain evidence="3 4">CCIBt3594</strain>
    </source>
</reference>
<organism evidence="3 4">
    <name type="scientific">Pannus brasiliensis CCIBt3594</name>
    <dbReference type="NCBI Taxonomy" id="1427578"/>
    <lineage>
        <taxon>Bacteria</taxon>
        <taxon>Bacillati</taxon>
        <taxon>Cyanobacteriota</taxon>
        <taxon>Cyanophyceae</taxon>
        <taxon>Oscillatoriophycideae</taxon>
        <taxon>Chroococcales</taxon>
        <taxon>Microcystaceae</taxon>
        <taxon>Pannus</taxon>
    </lineage>
</organism>
<dbReference type="Gene3D" id="2.40.320.10">
    <property type="entry name" value="Hypothetical Protein Pfu-838710-001"/>
    <property type="match status" value="1"/>
</dbReference>
<dbReference type="PIRSF" id="PIRSF016487">
    <property type="entry name" value="CYTH_UCP016487"/>
    <property type="match status" value="1"/>
</dbReference>
<dbReference type="AlphaFoldDB" id="A0AAW9QK27"/>
<dbReference type="InterPro" id="IPR012042">
    <property type="entry name" value="NeuTTM/CthTTM-like"/>
</dbReference>
<evidence type="ECO:0000259" key="2">
    <source>
        <dbReference type="PROSITE" id="PS51707"/>
    </source>
</evidence>
<proteinExistence type="predicted"/>
<dbReference type="PROSITE" id="PS51707">
    <property type="entry name" value="CYTH"/>
    <property type="match status" value="1"/>
</dbReference>
<evidence type="ECO:0000313" key="3">
    <source>
        <dbReference type="EMBL" id="MEG3435499.1"/>
    </source>
</evidence>
<dbReference type="EMBL" id="JBAFSM010000001">
    <property type="protein sequence ID" value="MEG3435499.1"/>
    <property type="molecule type" value="Genomic_DNA"/>
</dbReference>
<dbReference type="InterPro" id="IPR033469">
    <property type="entry name" value="CYTH-like_dom_sf"/>
</dbReference>
<sequence>MGIEIERKFLVRGDRWRALATGTLYCQGYIPSVDGVTVRARIVGDTGYLTLKSKTEGSRRSEFEYPIPVEDAREILETLCQRPFIEKIRYKIPIDPVIWEIDEFHGDNEGLILAEVELDDENQSVNLPDWIDREVTGDPRYFNSNLVRFPYKLWKS</sequence>
<gene>
    <name evidence="3" type="ORF">V0288_00050</name>
</gene>
<feature type="active site" description="Proton acceptor" evidence="1">
    <location>
        <position position="29"/>
    </location>
</feature>
<evidence type="ECO:0000313" key="4">
    <source>
        <dbReference type="Proteomes" id="UP001328733"/>
    </source>
</evidence>
<dbReference type="PANTHER" id="PTHR40114:SF1">
    <property type="entry name" value="SLR0698 PROTEIN"/>
    <property type="match status" value="1"/>
</dbReference>
<dbReference type="SUPFAM" id="SSF55154">
    <property type="entry name" value="CYTH-like phosphatases"/>
    <property type="match status" value="1"/>
</dbReference>
<protein>
    <submittedName>
        <fullName evidence="3">CYTH domain-containing protein</fullName>
    </submittedName>
</protein>
<feature type="domain" description="CYTH" evidence="2">
    <location>
        <begin position="2"/>
        <end position="148"/>
    </location>
</feature>
<dbReference type="PANTHER" id="PTHR40114">
    <property type="entry name" value="SLR0698 PROTEIN"/>
    <property type="match status" value="1"/>
</dbReference>
<dbReference type="CDD" id="cd07891">
    <property type="entry name" value="CYTH-like_CthTTM-like_1"/>
    <property type="match status" value="1"/>
</dbReference>
<name>A0AAW9QK27_9CHRO</name>
<comment type="caution">
    <text evidence="3">The sequence shown here is derived from an EMBL/GenBank/DDBJ whole genome shotgun (WGS) entry which is preliminary data.</text>
</comment>
<dbReference type="InterPro" id="IPR023577">
    <property type="entry name" value="CYTH_domain"/>
</dbReference>
<dbReference type="Proteomes" id="UP001328733">
    <property type="component" value="Unassembled WGS sequence"/>
</dbReference>
<dbReference type="Pfam" id="PF01928">
    <property type="entry name" value="CYTH"/>
    <property type="match status" value="1"/>
</dbReference>
<dbReference type="RefSeq" id="WP_332862950.1">
    <property type="nucleotide sequence ID" value="NZ_JBAFSM010000001.1"/>
</dbReference>
<dbReference type="SMART" id="SM01118">
    <property type="entry name" value="CYTH"/>
    <property type="match status" value="1"/>
</dbReference>
<accession>A0AAW9QK27</accession>
<evidence type="ECO:0000256" key="1">
    <source>
        <dbReference type="PIRSR" id="PIRSR016487-1"/>
    </source>
</evidence>
<keyword evidence="4" id="KW-1185">Reference proteome</keyword>